<feature type="transmembrane region" description="Helical" evidence="2">
    <location>
        <begin position="178"/>
        <end position="198"/>
    </location>
</feature>
<organism evidence="3 4">
    <name type="scientific">Heterodera schachtii</name>
    <name type="common">Sugarbeet cyst nematode worm</name>
    <name type="synonym">Tylenchus schachtii</name>
    <dbReference type="NCBI Taxonomy" id="97005"/>
    <lineage>
        <taxon>Eukaryota</taxon>
        <taxon>Metazoa</taxon>
        <taxon>Ecdysozoa</taxon>
        <taxon>Nematoda</taxon>
        <taxon>Chromadorea</taxon>
        <taxon>Rhabditida</taxon>
        <taxon>Tylenchina</taxon>
        <taxon>Tylenchomorpha</taxon>
        <taxon>Tylenchoidea</taxon>
        <taxon>Heteroderidae</taxon>
        <taxon>Heteroderinae</taxon>
        <taxon>Heterodera</taxon>
    </lineage>
</organism>
<evidence type="ECO:0000313" key="3">
    <source>
        <dbReference type="EMBL" id="KAL3085315.1"/>
    </source>
</evidence>
<dbReference type="Proteomes" id="UP001620645">
    <property type="component" value="Unassembled WGS sequence"/>
</dbReference>
<reference evidence="3 4" key="1">
    <citation type="submission" date="2024-10" db="EMBL/GenBank/DDBJ databases">
        <authorList>
            <person name="Kim D."/>
        </authorList>
    </citation>
    <scope>NUCLEOTIDE SEQUENCE [LARGE SCALE GENOMIC DNA]</scope>
    <source>
        <strain evidence="3">Taebaek</strain>
    </source>
</reference>
<evidence type="ECO:0000256" key="1">
    <source>
        <dbReference type="SAM" id="MobiDB-lite"/>
    </source>
</evidence>
<feature type="region of interest" description="Disordered" evidence="1">
    <location>
        <begin position="28"/>
        <end position="71"/>
    </location>
</feature>
<comment type="caution">
    <text evidence="3">The sequence shown here is derived from an EMBL/GenBank/DDBJ whole genome shotgun (WGS) entry which is preliminary data.</text>
</comment>
<name>A0ABD2J4M3_HETSC</name>
<sequence length="216" mass="22792">MRERRRQKILQNAEERISKILTAHGGTRQVPTLDGITHGADSGGETAPPVELRRGAGDGQRGWGTAPHAASEPMEGELELFWEQRGGDAVPKVAVAVVAAAAWFWWRRGGEGETAALLLLTVTSTTQIFGCACWWMGAARRQRAHGGQVGGNDGAQWKEAAPFKGKLELFWEQRGGGAVPKVAVAVVLAVAAAAAWLWCGRGGGGGDHPGGRSLLA</sequence>
<feature type="transmembrane region" description="Helical" evidence="2">
    <location>
        <begin position="118"/>
        <end position="137"/>
    </location>
</feature>
<evidence type="ECO:0000313" key="4">
    <source>
        <dbReference type="Proteomes" id="UP001620645"/>
    </source>
</evidence>
<protein>
    <submittedName>
        <fullName evidence="3">Uncharacterized protein</fullName>
    </submittedName>
</protein>
<evidence type="ECO:0000256" key="2">
    <source>
        <dbReference type="SAM" id="Phobius"/>
    </source>
</evidence>
<feature type="transmembrane region" description="Helical" evidence="2">
    <location>
        <begin position="89"/>
        <end position="106"/>
    </location>
</feature>
<accession>A0ABD2J4M3</accession>
<dbReference type="AlphaFoldDB" id="A0ABD2J4M3"/>
<dbReference type="EMBL" id="JBICCN010000232">
    <property type="protein sequence ID" value="KAL3085315.1"/>
    <property type="molecule type" value="Genomic_DNA"/>
</dbReference>
<keyword evidence="4" id="KW-1185">Reference proteome</keyword>
<keyword evidence="2" id="KW-0812">Transmembrane</keyword>
<keyword evidence="2" id="KW-0472">Membrane</keyword>
<keyword evidence="2" id="KW-1133">Transmembrane helix</keyword>
<gene>
    <name evidence="3" type="ORF">niasHS_010384</name>
</gene>
<proteinExistence type="predicted"/>